<evidence type="ECO:0000313" key="2">
    <source>
        <dbReference type="EMBL" id="NSJ85783.1"/>
    </source>
</evidence>
<evidence type="ECO:0000259" key="1">
    <source>
        <dbReference type="Pfam" id="PF01627"/>
    </source>
</evidence>
<dbReference type="Proteomes" id="UP000822142">
    <property type="component" value="Unassembled WGS sequence"/>
</dbReference>
<feature type="domain" description="HPt" evidence="1">
    <location>
        <begin position="41"/>
        <end position="104"/>
    </location>
</feature>
<evidence type="ECO:0000313" key="3">
    <source>
        <dbReference type="Proteomes" id="UP000822142"/>
    </source>
</evidence>
<dbReference type="SUPFAM" id="SSF47226">
    <property type="entry name" value="Histidine-containing phosphotransfer domain, HPT domain"/>
    <property type="match status" value="1"/>
</dbReference>
<dbReference type="InterPro" id="IPR036641">
    <property type="entry name" value="HPT_dom_sf"/>
</dbReference>
<protein>
    <submittedName>
        <fullName evidence="2">Hpt domain-containing protein</fullName>
    </submittedName>
</protein>
<accession>A0ABX2I5P8</accession>
<name>A0ABX2I5P8_BLAHA</name>
<keyword evidence="3" id="KW-1185">Reference proteome</keyword>
<dbReference type="RefSeq" id="WP_173748826.1">
    <property type="nucleotide sequence ID" value="NZ_JAAITA010000005.1"/>
</dbReference>
<dbReference type="InterPro" id="IPR008207">
    <property type="entry name" value="Sig_transdc_His_kin_Hpt_dom"/>
</dbReference>
<dbReference type="EMBL" id="JAAITA010000005">
    <property type="protein sequence ID" value="NSJ85783.1"/>
    <property type="molecule type" value="Genomic_DNA"/>
</dbReference>
<comment type="caution">
    <text evidence="2">The sequence shown here is derived from an EMBL/GenBank/DDBJ whole genome shotgun (WGS) entry which is preliminary data.</text>
</comment>
<proteinExistence type="predicted"/>
<sequence length="118" mass="13311">MNLAECYGEMGADYQGTMQRLCSEKLIERIVLKFLEDPSFGQLQEGLEMHNHQQAFQAAHTLKGISQNLGFTKLGEASAELTDSLRKALDSTAYVQFEQVKTEYTTAIRTIEKYRAGK</sequence>
<organism evidence="2 3">
    <name type="scientific">Blautia hansenii</name>
    <name type="common">Ruminococcus hansenii</name>
    <dbReference type="NCBI Taxonomy" id="1322"/>
    <lineage>
        <taxon>Bacteria</taxon>
        <taxon>Bacillati</taxon>
        <taxon>Bacillota</taxon>
        <taxon>Clostridia</taxon>
        <taxon>Lachnospirales</taxon>
        <taxon>Lachnospiraceae</taxon>
        <taxon>Blautia</taxon>
    </lineage>
</organism>
<dbReference type="Pfam" id="PF01627">
    <property type="entry name" value="Hpt"/>
    <property type="match status" value="1"/>
</dbReference>
<dbReference type="Gene3D" id="1.20.120.160">
    <property type="entry name" value="HPT domain"/>
    <property type="match status" value="1"/>
</dbReference>
<reference evidence="2 3" key="1">
    <citation type="journal article" date="2020" name="Cell Host Microbe">
        <title>Functional and Genomic Variation between Human-Derived Isolates of Lachnospiraceae Reveals Inter- and Intra-Species Diversity.</title>
        <authorList>
            <person name="Sorbara M.T."/>
            <person name="Littmann E.R."/>
            <person name="Fontana E."/>
            <person name="Moody T.U."/>
            <person name="Kohout C.E."/>
            <person name="Gjonbalaj M."/>
            <person name="Eaton V."/>
            <person name="Seok R."/>
            <person name="Leiner I.M."/>
            <person name="Pamer E.G."/>
        </authorList>
    </citation>
    <scope>NUCLEOTIDE SEQUENCE [LARGE SCALE GENOMIC DNA]</scope>
    <source>
        <strain evidence="2 3">MSK.15.26</strain>
    </source>
</reference>
<gene>
    <name evidence="2" type="ORF">G5A70_06285</name>
</gene>